<dbReference type="InterPro" id="IPR036583">
    <property type="entry name" value="23S_rRNA_IVS_sf"/>
</dbReference>
<gene>
    <name evidence="1" type="ORF">EOJ36_11560</name>
</gene>
<keyword evidence="2" id="KW-1185">Reference proteome</keyword>
<dbReference type="NCBIfam" id="TIGR02436">
    <property type="entry name" value="four helix bundle protein"/>
    <property type="match status" value="1"/>
</dbReference>
<evidence type="ECO:0000313" key="2">
    <source>
        <dbReference type="Proteomes" id="UP000282832"/>
    </source>
</evidence>
<dbReference type="PANTHER" id="PTHR38471:SF2">
    <property type="entry name" value="FOUR HELIX BUNDLE PROTEIN"/>
    <property type="match status" value="1"/>
</dbReference>
<dbReference type="RefSeq" id="WP_127805543.1">
    <property type="nucleotide sequence ID" value="NZ_SACY01000006.1"/>
</dbReference>
<dbReference type="OrthoDB" id="5515766at2"/>
<reference evidence="1 2" key="1">
    <citation type="submission" date="2019-01" db="EMBL/GenBank/DDBJ databases">
        <authorList>
            <person name="Chen W.-M."/>
        </authorList>
    </citation>
    <scope>NUCLEOTIDE SEQUENCE [LARGE SCALE GENOMIC DNA]</scope>
    <source>
        <strain evidence="1 2">FSY-15</strain>
    </source>
</reference>
<dbReference type="Proteomes" id="UP000282832">
    <property type="component" value="Unassembled WGS sequence"/>
</dbReference>
<dbReference type="InterPro" id="IPR012657">
    <property type="entry name" value="23S_rRNA-intervening_sequence"/>
</dbReference>
<dbReference type="PANTHER" id="PTHR38471">
    <property type="entry name" value="FOUR HELIX BUNDLE PROTEIN"/>
    <property type="match status" value="1"/>
</dbReference>
<sequence>MYIKSFQELIVWERAKELSVLTYPISKKINEYSYRDQLNRAVLSISNNIAEGFGRRSKKEFNRFLNISLGSTYEVNSMLLIFKDLKLISEESAIQALELVKNIIALLIGLISKIII</sequence>
<organism evidence="1 2">
    <name type="scientific">Sandaracinomonas limnophila</name>
    <dbReference type="NCBI Taxonomy" id="1862386"/>
    <lineage>
        <taxon>Bacteria</taxon>
        <taxon>Pseudomonadati</taxon>
        <taxon>Bacteroidota</taxon>
        <taxon>Cytophagia</taxon>
        <taxon>Cytophagales</taxon>
        <taxon>Flectobacillaceae</taxon>
        <taxon>Sandaracinomonas</taxon>
    </lineage>
</organism>
<dbReference type="AlphaFoldDB" id="A0A437PM36"/>
<dbReference type="Pfam" id="PF05635">
    <property type="entry name" value="23S_rRNA_IVP"/>
    <property type="match status" value="1"/>
</dbReference>
<name>A0A437PM36_9BACT</name>
<dbReference type="Gene3D" id="1.20.1440.60">
    <property type="entry name" value="23S rRNA-intervening sequence"/>
    <property type="match status" value="1"/>
</dbReference>
<dbReference type="SUPFAM" id="SSF158446">
    <property type="entry name" value="IVS-encoded protein-like"/>
    <property type="match status" value="1"/>
</dbReference>
<dbReference type="CDD" id="cd16377">
    <property type="entry name" value="23S_rRNA_IVP_like"/>
    <property type="match status" value="1"/>
</dbReference>
<comment type="caution">
    <text evidence="1">The sequence shown here is derived from an EMBL/GenBank/DDBJ whole genome shotgun (WGS) entry which is preliminary data.</text>
</comment>
<dbReference type="EMBL" id="SACY01000006">
    <property type="protein sequence ID" value="RVU23361.1"/>
    <property type="molecule type" value="Genomic_DNA"/>
</dbReference>
<accession>A0A437PM36</accession>
<evidence type="ECO:0000313" key="1">
    <source>
        <dbReference type="EMBL" id="RVU23361.1"/>
    </source>
</evidence>
<proteinExistence type="predicted"/>
<protein>
    <submittedName>
        <fullName evidence="1">Four helix bundle protein</fullName>
    </submittedName>
</protein>